<accession>A0A8S0WBG0</accession>
<feature type="compositionally biased region" description="Polar residues" evidence="1">
    <location>
        <begin position="1"/>
        <end position="11"/>
    </location>
</feature>
<dbReference type="Proteomes" id="UP000467700">
    <property type="component" value="Unassembled WGS sequence"/>
</dbReference>
<keyword evidence="2" id="KW-1133">Transmembrane helix</keyword>
<protein>
    <submittedName>
        <fullName evidence="3">Uncharacterized protein</fullName>
    </submittedName>
</protein>
<sequence length="131" mass="13565">MSTAQSQQDAPSGSRDVEAADRGYGSHRMNGDRRRRRSSSPRESEKLTVTSKPHPFWSTKRGKGVIALVVLVVIGAIVGGAIGGAIGSRGDSEPDAMNTTSEPPYATTTASNAITTSNTPGSPDVVAEGPL</sequence>
<dbReference type="EMBL" id="CACVBS010000042">
    <property type="protein sequence ID" value="CAA7263946.1"/>
    <property type="molecule type" value="Genomic_DNA"/>
</dbReference>
<name>A0A8S0WBG0_CYCAE</name>
<organism evidence="3 4">
    <name type="scientific">Cyclocybe aegerita</name>
    <name type="common">Black poplar mushroom</name>
    <name type="synonym">Agrocybe aegerita</name>
    <dbReference type="NCBI Taxonomy" id="1973307"/>
    <lineage>
        <taxon>Eukaryota</taxon>
        <taxon>Fungi</taxon>
        <taxon>Dikarya</taxon>
        <taxon>Basidiomycota</taxon>
        <taxon>Agaricomycotina</taxon>
        <taxon>Agaricomycetes</taxon>
        <taxon>Agaricomycetidae</taxon>
        <taxon>Agaricales</taxon>
        <taxon>Agaricineae</taxon>
        <taxon>Bolbitiaceae</taxon>
        <taxon>Cyclocybe</taxon>
    </lineage>
</organism>
<feature type="compositionally biased region" description="Low complexity" evidence="1">
    <location>
        <begin position="106"/>
        <end position="119"/>
    </location>
</feature>
<feature type="region of interest" description="Disordered" evidence="1">
    <location>
        <begin position="83"/>
        <end position="131"/>
    </location>
</feature>
<reference evidence="3 4" key="1">
    <citation type="submission" date="2020-01" db="EMBL/GenBank/DDBJ databases">
        <authorList>
            <person name="Gupta K D."/>
        </authorList>
    </citation>
    <scope>NUCLEOTIDE SEQUENCE [LARGE SCALE GENOMIC DNA]</scope>
</reference>
<evidence type="ECO:0000256" key="2">
    <source>
        <dbReference type="SAM" id="Phobius"/>
    </source>
</evidence>
<gene>
    <name evidence="3" type="ORF">AAE3_LOCUS6199</name>
</gene>
<evidence type="ECO:0000313" key="4">
    <source>
        <dbReference type="Proteomes" id="UP000467700"/>
    </source>
</evidence>
<keyword evidence="2" id="KW-0812">Transmembrane</keyword>
<proteinExistence type="predicted"/>
<evidence type="ECO:0000256" key="1">
    <source>
        <dbReference type="SAM" id="MobiDB-lite"/>
    </source>
</evidence>
<keyword evidence="4" id="KW-1185">Reference proteome</keyword>
<feature type="region of interest" description="Disordered" evidence="1">
    <location>
        <begin position="1"/>
        <end position="58"/>
    </location>
</feature>
<keyword evidence="2" id="KW-0472">Membrane</keyword>
<evidence type="ECO:0000313" key="3">
    <source>
        <dbReference type="EMBL" id="CAA7263946.1"/>
    </source>
</evidence>
<dbReference type="AlphaFoldDB" id="A0A8S0WBG0"/>
<comment type="caution">
    <text evidence="3">The sequence shown here is derived from an EMBL/GenBank/DDBJ whole genome shotgun (WGS) entry which is preliminary data.</text>
</comment>
<feature type="transmembrane region" description="Helical" evidence="2">
    <location>
        <begin position="65"/>
        <end position="87"/>
    </location>
</feature>